<dbReference type="Proteomes" id="UP000005239">
    <property type="component" value="Unassembled WGS sequence"/>
</dbReference>
<dbReference type="GO" id="GO:0016020">
    <property type="term" value="C:membrane"/>
    <property type="evidence" value="ECO:0007669"/>
    <property type="project" value="UniProtKB-SubCell"/>
</dbReference>
<evidence type="ECO:0000256" key="1">
    <source>
        <dbReference type="ARBA" id="ARBA00004141"/>
    </source>
</evidence>
<dbReference type="InterPro" id="IPR051080">
    <property type="entry name" value="Nematode_rcpt-like_serp_alpha"/>
</dbReference>
<dbReference type="EnsemblMetazoa" id="PPA29924.1">
    <property type="protein sequence ID" value="PPA29924.1"/>
    <property type="gene ID" value="WBGene00202792"/>
</dbReference>
<keyword evidence="7" id="KW-1185">Reference proteome</keyword>
<evidence type="ECO:0000313" key="6">
    <source>
        <dbReference type="EnsemblMetazoa" id="PPA29924.1"/>
    </source>
</evidence>
<accession>A0A8R1UI37</accession>
<evidence type="ECO:0000256" key="5">
    <source>
        <dbReference type="ARBA" id="ARBA00037994"/>
    </source>
</evidence>
<reference evidence="7" key="1">
    <citation type="journal article" date="2008" name="Nat. Genet.">
        <title>The Pristionchus pacificus genome provides a unique perspective on nematode lifestyle and parasitism.</title>
        <authorList>
            <person name="Dieterich C."/>
            <person name="Clifton S.W."/>
            <person name="Schuster L.N."/>
            <person name="Chinwalla A."/>
            <person name="Delehaunty K."/>
            <person name="Dinkelacker I."/>
            <person name="Fulton L."/>
            <person name="Fulton R."/>
            <person name="Godfrey J."/>
            <person name="Minx P."/>
            <person name="Mitreva M."/>
            <person name="Roeseler W."/>
            <person name="Tian H."/>
            <person name="Witte H."/>
            <person name="Yang S.P."/>
            <person name="Wilson R.K."/>
            <person name="Sommer R.J."/>
        </authorList>
    </citation>
    <scope>NUCLEOTIDE SEQUENCE [LARGE SCALE GENOMIC DNA]</scope>
    <source>
        <strain evidence="7">PS312</strain>
    </source>
</reference>
<evidence type="ECO:0000313" key="7">
    <source>
        <dbReference type="Proteomes" id="UP000005239"/>
    </source>
</evidence>
<organism evidence="6 7">
    <name type="scientific">Pristionchus pacificus</name>
    <name type="common">Parasitic nematode worm</name>
    <dbReference type="NCBI Taxonomy" id="54126"/>
    <lineage>
        <taxon>Eukaryota</taxon>
        <taxon>Metazoa</taxon>
        <taxon>Ecdysozoa</taxon>
        <taxon>Nematoda</taxon>
        <taxon>Chromadorea</taxon>
        <taxon>Rhabditida</taxon>
        <taxon>Rhabditina</taxon>
        <taxon>Diplogasteromorpha</taxon>
        <taxon>Diplogasteroidea</taxon>
        <taxon>Neodiplogasteridae</taxon>
        <taxon>Pristionchus</taxon>
    </lineage>
</organism>
<dbReference type="GO" id="GO:0004984">
    <property type="term" value="F:olfactory receptor activity"/>
    <property type="evidence" value="ECO:0000318"/>
    <property type="project" value="GO_Central"/>
</dbReference>
<sequence length="500" mass="58086">MNSDCAFAEELYDLVPLHCLQWFYILTSITSVILVAYTARRSLKRTIFEDVTKELIFSLYFFIVFYSVCLIIIPLAQLSYRYAARDKCDAQVPKTWCIFRFILTVLVFSFVIIHIGITAQHTLSSFNYGRKSQKIVARLSILLSFIYPTIFAVMSYSRDTLEGRTPYCSGFTANSEGVMMVNLYLILVLDLSNAIAQSFNLHRSFHRRQNLYAMQQFMPIATLHAVVYLIFFATVFFSQHIKSKMSLVIPHYCFLCPLLFLVIIKRGRFERTSHVHKLLKSEMNPNEELIFALYFFIILYSSCLIIILLAHLISRYLATEKCDAQVPKSWCIVRYSITVTTFSFFAFGVMAYYRDTFEGRTPYCSGFTANSERVLMINLHVILVILVLDVLNALASAILWNDSLLRTANQIQHQSGMVPVYRWSLECRPIIRDPSFELCIFHDDMIVQILNRQTIRLFRTTAIFLILIRKGRFDRISDVESMLRSGENPNEKYFVALRDQ</sequence>
<reference evidence="6" key="2">
    <citation type="submission" date="2022-06" db="UniProtKB">
        <authorList>
            <consortium name="EnsemblMetazoa"/>
        </authorList>
    </citation>
    <scope>IDENTIFICATION</scope>
    <source>
        <strain evidence="6">PS312</strain>
    </source>
</reference>
<keyword evidence="3" id="KW-1133">Transmembrane helix</keyword>
<comment type="similarity">
    <text evidence="5">Belongs to the nematode receptor-like protein sra family.</text>
</comment>
<evidence type="ECO:0000256" key="2">
    <source>
        <dbReference type="ARBA" id="ARBA00022692"/>
    </source>
</evidence>
<keyword evidence="4" id="KW-0472">Membrane</keyword>
<dbReference type="PANTHER" id="PTHR31357">
    <property type="entry name" value="SERPENTINE RECEPTOR CLASS ALPHA-10"/>
    <property type="match status" value="1"/>
</dbReference>
<name>A0A2A6B4V8_PRIPA</name>
<keyword evidence="2" id="KW-0812">Transmembrane</keyword>
<proteinExistence type="inferred from homology"/>
<evidence type="ECO:0000256" key="4">
    <source>
        <dbReference type="ARBA" id="ARBA00023136"/>
    </source>
</evidence>
<dbReference type="AlphaFoldDB" id="A0A2A6B4V8"/>
<dbReference type="PANTHER" id="PTHR31357:SF5">
    <property type="entry name" value="SERPENTINE RECEPTOR CLASS ALPHA-1-RELATED"/>
    <property type="match status" value="1"/>
</dbReference>
<gene>
    <name evidence="6" type="primary">WBGene00202792</name>
</gene>
<comment type="subcellular location">
    <subcellularLocation>
        <location evidence="1">Membrane</location>
        <topology evidence="1">Multi-pass membrane protein</topology>
    </subcellularLocation>
</comment>
<protein>
    <submittedName>
        <fullName evidence="6">Uncharacterized protein</fullName>
    </submittedName>
</protein>
<dbReference type="GO" id="GO:0050907">
    <property type="term" value="P:detection of chemical stimulus involved in sensory perception"/>
    <property type="evidence" value="ECO:0000318"/>
    <property type="project" value="GO_Central"/>
</dbReference>
<evidence type="ECO:0000256" key="3">
    <source>
        <dbReference type="ARBA" id="ARBA00022989"/>
    </source>
</evidence>
<accession>A0A2A6B4V8</accession>